<evidence type="ECO:0000313" key="3">
    <source>
        <dbReference type="Proteomes" id="UP001272242"/>
    </source>
</evidence>
<proteinExistence type="predicted"/>
<protein>
    <submittedName>
        <fullName evidence="2">OB-fold putative lipoprotein</fullName>
    </submittedName>
</protein>
<accession>A0ABU5EUK8</accession>
<reference evidence="3" key="1">
    <citation type="journal article" date="2023" name="Mar. Drugs">
        <title>Gemmata algarum, a Novel Planctomycete Isolated from an Algal Mat, Displays Antimicrobial Activity.</title>
        <authorList>
            <person name="Kumar G."/>
            <person name="Kallscheuer N."/>
            <person name="Kashif M."/>
            <person name="Ahamad S."/>
            <person name="Jagadeeshwari U."/>
            <person name="Pannikurungottu S."/>
            <person name="Haufschild T."/>
            <person name="Kabuu M."/>
            <person name="Sasikala C."/>
            <person name="Jogler C."/>
            <person name="Ramana C."/>
        </authorList>
    </citation>
    <scope>NUCLEOTIDE SEQUENCE [LARGE SCALE GENOMIC DNA]</scope>
    <source>
        <strain evidence="3">JC673</strain>
    </source>
</reference>
<dbReference type="Proteomes" id="UP001272242">
    <property type="component" value="Unassembled WGS sequence"/>
</dbReference>
<feature type="transmembrane region" description="Helical" evidence="1">
    <location>
        <begin position="26"/>
        <end position="50"/>
    </location>
</feature>
<dbReference type="InterPro" id="IPR024422">
    <property type="entry name" value="Protein_unknown_function_OB"/>
</dbReference>
<gene>
    <name evidence="2" type="ORF">R5W23_006100</name>
</gene>
<name>A0ABU5EUK8_9BACT</name>
<evidence type="ECO:0000313" key="2">
    <source>
        <dbReference type="EMBL" id="MDY3558924.1"/>
    </source>
</evidence>
<keyword evidence="3" id="KW-1185">Reference proteome</keyword>
<dbReference type="RefSeq" id="WP_261185779.1">
    <property type="nucleotide sequence ID" value="NZ_JAXBLV010000066.1"/>
</dbReference>
<feature type="transmembrane region" description="Helical" evidence="1">
    <location>
        <begin position="87"/>
        <end position="110"/>
    </location>
</feature>
<keyword evidence="2" id="KW-0449">Lipoprotein</keyword>
<dbReference type="Pfam" id="PF12869">
    <property type="entry name" value="tRNA_anti-like"/>
    <property type="match status" value="1"/>
</dbReference>
<evidence type="ECO:0000256" key="1">
    <source>
        <dbReference type="SAM" id="Phobius"/>
    </source>
</evidence>
<keyword evidence="1" id="KW-0472">Membrane</keyword>
<sequence>MRDDYDRDREERRARRRLRREDRYESYRPTSTLGVVSLVGGILALVVSLIPCFGVVAVPVALVTLFLALLSLVVARQSGQAMGYPVAATAVSGSSLIVSLLWLAMFGAVFSEKHAARPPVPQVEGRPVPVPVPVPARKAQPEQKPPVDPKAADEAFEKKLLEDLAKDRIKEIIRNGPGIAVTAPNLEDEFDTNPVAADAQYKNKVLAVSGKVVRVVRDEPRGLYVLELATGNATKTVSCEFAAKTKDALASCKRGDEVKVRGLCAGRLNEFVKLTDCVVAN</sequence>
<feature type="transmembrane region" description="Helical" evidence="1">
    <location>
        <begin position="56"/>
        <end position="75"/>
    </location>
</feature>
<keyword evidence="1" id="KW-1133">Transmembrane helix</keyword>
<dbReference type="EMBL" id="JAXBLV010000066">
    <property type="protein sequence ID" value="MDY3558924.1"/>
    <property type="molecule type" value="Genomic_DNA"/>
</dbReference>
<comment type="caution">
    <text evidence="2">The sequence shown here is derived from an EMBL/GenBank/DDBJ whole genome shotgun (WGS) entry which is preliminary data.</text>
</comment>
<keyword evidence="1" id="KW-0812">Transmembrane</keyword>
<organism evidence="2 3">
    <name type="scientific">Gemmata algarum</name>
    <dbReference type="NCBI Taxonomy" id="2975278"/>
    <lineage>
        <taxon>Bacteria</taxon>
        <taxon>Pseudomonadati</taxon>
        <taxon>Planctomycetota</taxon>
        <taxon>Planctomycetia</taxon>
        <taxon>Gemmatales</taxon>
        <taxon>Gemmataceae</taxon>
        <taxon>Gemmata</taxon>
    </lineage>
</organism>